<evidence type="ECO:0000313" key="1">
    <source>
        <dbReference type="EMBL" id="CAG8771211.1"/>
    </source>
</evidence>
<proteinExistence type="predicted"/>
<accession>A0A9N9JAZ7</accession>
<dbReference type="AlphaFoldDB" id="A0A9N9JAZ7"/>
<evidence type="ECO:0000313" key="2">
    <source>
        <dbReference type="Proteomes" id="UP000789508"/>
    </source>
</evidence>
<dbReference type="OrthoDB" id="2428936at2759"/>
<keyword evidence="2" id="KW-1185">Reference proteome</keyword>
<comment type="caution">
    <text evidence="1">The sequence shown here is derived from an EMBL/GenBank/DDBJ whole genome shotgun (WGS) entry which is preliminary data.</text>
</comment>
<name>A0A9N9JAZ7_9GLOM</name>
<protein>
    <submittedName>
        <fullName evidence="1">3179_t:CDS:1</fullName>
    </submittedName>
</protein>
<organism evidence="1 2">
    <name type="scientific">Ambispora leptoticha</name>
    <dbReference type="NCBI Taxonomy" id="144679"/>
    <lineage>
        <taxon>Eukaryota</taxon>
        <taxon>Fungi</taxon>
        <taxon>Fungi incertae sedis</taxon>
        <taxon>Mucoromycota</taxon>
        <taxon>Glomeromycotina</taxon>
        <taxon>Glomeromycetes</taxon>
        <taxon>Archaeosporales</taxon>
        <taxon>Ambisporaceae</taxon>
        <taxon>Ambispora</taxon>
    </lineage>
</organism>
<dbReference type="EMBL" id="CAJVPS010052528">
    <property type="protein sequence ID" value="CAG8771211.1"/>
    <property type="molecule type" value="Genomic_DNA"/>
</dbReference>
<sequence length="96" mass="10944">ESIEVTFLTLTAINRIIVQKETTYFEINGLTLPHVTTSIDDSIFAEGQAYVAISCATSWENLCLLNFDHKYLKCPRAALNEYKRLERIYANGLQNL</sequence>
<reference evidence="1" key="1">
    <citation type="submission" date="2021-06" db="EMBL/GenBank/DDBJ databases">
        <authorList>
            <person name="Kallberg Y."/>
            <person name="Tangrot J."/>
            <person name="Rosling A."/>
        </authorList>
    </citation>
    <scope>NUCLEOTIDE SEQUENCE</scope>
    <source>
        <strain evidence="1">FL130A</strain>
    </source>
</reference>
<feature type="non-terminal residue" evidence="1">
    <location>
        <position position="1"/>
    </location>
</feature>
<dbReference type="Proteomes" id="UP000789508">
    <property type="component" value="Unassembled WGS sequence"/>
</dbReference>
<feature type="non-terminal residue" evidence="1">
    <location>
        <position position="96"/>
    </location>
</feature>
<gene>
    <name evidence="1" type="ORF">ALEPTO_LOCUS14150</name>
</gene>